<dbReference type="RefSeq" id="WP_368380327.1">
    <property type="nucleotide sequence ID" value="NZ_JBFRYA010000002.1"/>
</dbReference>
<dbReference type="Pfam" id="PF11948">
    <property type="entry name" value="DUF3465"/>
    <property type="match status" value="1"/>
</dbReference>
<reference evidence="1 2" key="1">
    <citation type="journal article" date="2011" name="Int. J. Syst. Evol. Microbiol.">
        <title>Zhongshania antarctica gen. nov., sp. nov. and Zhongshania guokunii sp. nov., gammaproteobacteria respectively isolated from coastal attached (fast) ice and surface seawater of the Antarctic.</title>
        <authorList>
            <person name="Li H.J."/>
            <person name="Zhang X.Y."/>
            <person name="Chen C.X."/>
            <person name="Zhang Y.J."/>
            <person name="Gao Z.M."/>
            <person name="Yu Y."/>
            <person name="Chen X.L."/>
            <person name="Chen B."/>
            <person name="Zhang Y.Z."/>
        </authorList>
    </citation>
    <scope>NUCLEOTIDE SEQUENCE [LARGE SCALE GENOMIC DNA]</scope>
    <source>
        <strain evidence="1 2">ZS6-22T</strain>
    </source>
</reference>
<name>A0ABV3U3F2_9GAMM</name>
<gene>
    <name evidence="1" type="ORF">AB4876_03850</name>
</gene>
<dbReference type="EMBL" id="JBFRYA010000002">
    <property type="protein sequence ID" value="MEX1668030.1"/>
    <property type="molecule type" value="Genomic_DNA"/>
</dbReference>
<keyword evidence="2" id="KW-1185">Reference proteome</keyword>
<comment type="caution">
    <text evidence="1">The sequence shown here is derived from an EMBL/GenBank/DDBJ whole genome shotgun (WGS) entry which is preliminary data.</text>
</comment>
<dbReference type="InterPro" id="IPR021856">
    <property type="entry name" value="DUF3465"/>
</dbReference>
<evidence type="ECO:0000313" key="1">
    <source>
        <dbReference type="EMBL" id="MEX1668030.1"/>
    </source>
</evidence>
<accession>A0ABV3U3F2</accession>
<organism evidence="1 2">
    <name type="scientific">Zhongshania guokunii</name>
    <dbReference type="NCBI Taxonomy" id="641783"/>
    <lineage>
        <taxon>Bacteria</taxon>
        <taxon>Pseudomonadati</taxon>
        <taxon>Pseudomonadota</taxon>
        <taxon>Gammaproteobacteria</taxon>
        <taxon>Cellvibrionales</taxon>
        <taxon>Spongiibacteraceae</taxon>
        <taxon>Zhongshania</taxon>
    </lineage>
</organism>
<evidence type="ECO:0000313" key="2">
    <source>
        <dbReference type="Proteomes" id="UP001557485"/>
    </source>
</evidence>
<sequence length="156" mass="17809">MKKPVAIAIFAIVAAYSWYQQDPSAAQDFFASTSNNSTIRSPSAAEYKDRLTQAYRQQLSDIQIEGQGKVEKILADDTKGSRHQKFILRISAEQTVLVAHNIDLAPRIAGLKEGDEVRFYGEYEWNQRGGVIHWTHRDPAGRHPHGWLELRGRRYQ</sequence>
<proteinExistence type="predicted"/>
<protein>
    <submittedName>
        <fullName evidence="1">DUF3465 domain-containing protein</fullName>
    </submittedName>
</protein>
<dbReference type="Proteomes" id="UP001557485">
    <property type="component" value="Unassembled WGS sequence"/>
</dbReference>